<dbReference type="RefSeq" id="XP_002781525.1">
    <property type="nucleotide sequence ID" value="XM_002781479.1"/>
</dbReference>
<feature type="compositionally biased region" description="Low complexity" evidence="2">
    <location>
        <begin position="184"/>
        <end position="194"/>
    </location>
</feature>
<protein>
    <submittedName>
        <fullName evidence="3">Uncharacterized protein</fullName>
    </submittedName>
</protein>
<dbReference type="InParanoid" id="C5KQC3"/>
<sequence length="194" mass="21758">MSTSSTTFSECLKETDACRRPNFEGLNASEATFAARQVLRNMSVLKTEEQRRQDIIRCQEEEAIRRKQEELIEKAAEERRAIKAKLEKVRLEQLEKDESQALVRQRQEVASAIEALKEAQNRCTQHKKQIEEDILNASISLMESRIKLPVKAVEDIPKSSATFELSGGYTDLGADGFSTPPPKSTSGGSLSGWL</sequence>
<dbReference type="Proteomes" id="UP000007800">
    <property type="component" value="Unassembled WGS sequence"/>
</dbReference>
<evidence type="ECO:0000256" key="1">
    <source>
        <dbReference type="SAM" id="Coils"/>
    </source>
</evidence>
<dbReference type="GeneID" id="9041337"/>
<dbReference type="EMBL" id="GG675300">
    <property type="protein sequence ID" value="EER13320.1"/>
    <property type="molecule type" value="Genomic_DNA"/>
</dbReference>
<feature type="non-terminal residue" evidence="3">
    <location>
        <position position="194"/>
    </location>
</feature>
<evidence type="ECO:0000313" key="3">
    <source>
        <dbReference type="EMBL" id="EER13320.1"/>
    </source>
</evidence>
<proteinExistence type="predicted"/>
<accession>C5KQC3</accession>
<dbReference type="AlphaFoldDB" id="C5KQC3"/>
<feature type="coiled-coil region" evidence="1">
    <location>
        <begin position="58"/>
        <end position="136"/>
    </location>
</feature>
<feature type="region of interest" description="Disordered" evidence="2">
    <location>
        <begin position="170"/>
        <end position="194"/>
    </location>
</feature>
<organism evidence="4">
    <name type="scientific">Perkinsus marinus (strain ATCC 50983 / TXsc)</name>
    <dbReference type="NCBI Taxonomy" id="423536"/>
    <lineage>
        <taxon>Eukaryota</taxon>
        <taxon>Sar</taxon>
        <taxon>Alveolata</taxon>
        <taxon>Perkinsozoa</taxon>
        <taxon>Perkinsea</taxon>
        <taxon>Perkinsida</taxon>
        <taxon>Perkinsidae</taxon>
        <taxon>Perkinsus</taxon>
    </lineage>
</organism>
<keyword evidence="1" id="KW-0175">Coiled coil</keyword>
<evidence type="ECO:0000256" key="2">
    <source>
        <dbReference type="SAM" id="MobiDB-lite"/>
    </source>
</evidence>
<reference evidence="3 4" key="1">
    <citation type="submission" date="2008-07" db="EMBL/GenBank/DDBJ databases">
        <authorList>
            <person name="El-Sayed N."/>
            <person name="Caler E."/>
            <person name="Inman J."/>
            <person name="Amedeo P."/>
            <person name="Hass B."/>
            <person name="Wortman J."/>
        </authorList>
    </citation>
    <scope>NUCLEOTIDE SEQUENCE [LARGE SCALE GENOMIC DNA]</scope>
    <source>
        <strain evidence="4">ATCC 50983 / TXsc</strain>
    </source>
</reference>
<evidence type="ECO:0000313" key="4">
    <source>
        <dbReference type="Proteomes" id="UP000007800"/>
    </source>
</evidence>
<keyword evidence="4" id="KW-1185">Reference proteome</keyword>
<gene>
    <name evidence="3" type="ORF">Pmar_PMAR028370</name>
</gene>
<name>C5KQC3_PERM5</name>